<dbReference type="GO" id="GO:0003677">
    <property type="term" value="F:DNA binding"/>
    <property type="evidence" value="ECO:0007669"/>
    <property type="project" value="UniProtKB-KW"/>
</dbReference>
<dbReference type="InterPro" id="IPR013324">
    <property type="entry name" value="RNA_pol_sigma_r3/r4-like"/>
</dbReference>
<dbReference type="GO" id="GO:0016987">
    <property type="term" value="F:sigma factor activity"/>
    <property type="evidence" value="ECO:0007669"/>
    <property type="project" value="UniProtKB-KW"/>
</dbReference>
<dbReference type="Gene3D" id="1.20.120.1810">
    <property type="match status" value="1"/>
</dbReference>
<feature type="region of interest" description="Disordered" evidence="5">
    <location>
        <begin position="1"/>
        <end position="53"/>
    </location>
</feature>
<dbReference type="CDD" id="cd06171">
    <property type="entry name" value="Sigma70_r4"/>
    <property type="match status" value="1"/>
</dbReference>
<dbReference type="STRING" id="993070.AS031_15415"/>
<accession>A0A0V8IGZ2</accession>
<feature type="compositionally biased region" description="Basic residues" evidence="5">
    <location>
        <begin position="307"/>
        <end position="317"/>
    </location>
</feature>
<proteinExistence type="predicted"/>
<dbReference type="SUPFAM" id="SSF88659">
    <property type="entry name" value="Sigma3 and sigma4 domains of RNA polymerase sigma factors"/>
    <property type="match status" value="2"/>
</dbReference>
<keyword evidence="1" id="KW-0805">Transcription regulation</keyword>
<evidence type="ECO:0000259" key="7">
    <source>
        <dbReference type="Pfam" id="PF04542"/>
    </source>
</evidence>
<evidence type="ECO:0000256" key="1">
    <source>
        <dbReference type="ARBA" id="ARBA00023015"/>
    </source>
</evidence>
<evidence type="ECO:0000256" key="4">
    <source>
        <dbReference type="ARBA" id="ARBA00023163"/>
    </source>
</evidence>
<dbReference type="InterPro" id="IPR007627">
    <property type="entry name" value="RNA_pol_sigma70_r2"/>
</dbReference>
<dbReference type="PANTHER" id="PTHR30385">
    <property type="entry name" value="SIGMA FACTOR F FLAGELLAR"/>
    <property type="match status" value="1"/>
</dbReference>
<keyword evidence="3" id="KW-0238">DNA-binding</keyword>
<dbReference type="AlphaFoldDB" id="A0A0V8IGZ2"/>
<dbReference type="Gene3D" id="1.10.10.10">
    <property type="entry name" value="Winged helix-like DNA-binding domain superfamily/Winged helix DNA-binding domain"/>
    <property type="match status" value="2"/>
</dbReference>
<dbReference type="InterPro" id="IPR036388">
    <property type="entry name" value="WH-like_DNA-bd_sf"/>
</dbReference>
<organism evidence="9 10">
    <name type="scientific">Pseudarthrobacter enclensis</name>
    <dbReference type="NCBI Taxonomy" id="993070"/>
    <lineage>
        <taxon>Bacteria</taxon>
        <taxon>Bacillati</taxon>
        <taxon>Actinomycetota</taxon>
        <taxon>Actinomycetes</taxon>
        <taxon>Micrococcales</taxon>
        <taxon>Micrococcaceae</taxon>
        <taxon>Pseudarthrobacter</taxon>
    </lineage>
</organism>
<keyword evidence="10" id="KW-1185">Reference proteome</keyword>
<evidence type="ECO:0000256" key="2">
    <source>
        <dbReference type="ARBA" id="ARBA00023082"/>
    </source>
</evidence>
<dbReference type="EMBL" id="LNQM01000007">
    <property type="protein sequence ID" value="KSU74054.1"/>
    <property type="molecule type" value="Genomic_DNA"/>
</dbReference>
<evidence type="ECO:0000313" key="10">
    <source>
        <dbReference type="Proteomes" id="UP000053199"/>
    </source>
</evidence>
<evidence type="ECO:0000256" key="5">
    <source>
        <dbReference type="SAM" id="MobiDB-lite"/>
    </source>
</evidence>
<feature type="domain" description="RNA polymerase sigma-70 region 3" evidence="6">
    <location>
        <begin position="148"/>
        <end position="194"/>
    </location>
</feature>
<dbReference type="Pfam" id="PF04545">
    <property type="entry name" value="Sigma70_r4"/>
    <property type="match status" value="1"/>
</dbReference>
<name>A0A0V8IGZ2_9MICC</name>
<dbReference type="Pfam" id="PF04539">
    <property type="entry name" value="Sigma70_r3"/>
    <property type="match status" value="1"/>
</dbReference>
<evidence type="ECO:0000256" key="3">
    <source>
        <dbReference type="ARBA" id="ARBA00023125"/>
    </source>
</evidence>
<dbReference type="InterPro" id="IPR007624">
    <property type="entry name" value="RNA_pol_sigma70_r3"/>
</dbReference>
<dbReference type="RefSeq" id="WP_058269025.1">
    <property type="nucleotide sequence ID" value="NZ_FMAZ01000006.1"/>
</dbReference>
<sequence length="323" mass="35528">MPESFSSVSVDTPTPYDHPIVHQQKPLHPAARRTHAVGAGSPHSSSVPANGGQLRETFENDLVLGYLDLAEALAARFEARGRERADLNQVAYLGLVKAAKGFDRSKGESFPAYAAPTITGELKRYLRDRTWVVRPPRNIQDLRTRMFRAEPELTQTLGRSPSVAELASELESDPADIQEAISASSSMHPDSLDAVNPHSDAPSIGDMLACPDTPLERLEELACLREAMQDLDPADRELLYRRYFCEETQVQLGKRLGMSQMQVSRRLAKVLVELQRRLEMGSQPAAASAAGPLRKAGGPAPREHREHARRAPARRGFGRPATS</sequence>
<dbReference type="InterPro" id="IPR007630">
    <property type="entry name" value="RNA_pol_sigma70_r4"/>
</dbReference>
<dbReference type="InterPro" id="IPR014284">
    <property type="entry name" value="RNA_pol_sigma-70_dom"/>
</dbReference>
<feature type="compositionally biased region" description="Polar residues" evidence="5">
    <location>
        <begin position="1"/>
        <end position="12"/>
    </location>
</feature>
<dbReference type="Pfam" id="PF04542">
    <property type="entry name" value="Sigma70_r2"/>
    <property type="match status" value="1"/>
</dbReference>
<keyword evidence="4" id="KW-0804">Transcription</keyword>
<keyword evidence="2" id="KW-0731">Sigma factor</keyword>
<evidence type="ECO:0000259" key="6">
    <source>
        <dbReference type="Pfam" id="PF04539"/>
    </source>
</evidence>
<gene>
    <name evidence="9" type="ORF">AS031_15415</name>
</gene>
<reference evidence="9 10" key="1">
    <citation type="journal article" date="2014" name="Arch. Microbiol.">
        <title>Arthrobacter enclensis sp. nov., isolated from sediment sample.</title>
        <authorList>
            <person name="Dastager S.G."/>
            <person name="Liu Q."/>
            <person name="Tang S.K."/>
            <person name="Krishnamurthi S."/>
            <person name="Lee J.C."/>
            <person name="Li W.J."/>
        </authorList>
    </citation>
    <scope>NUCLEOTIDE SEQUENCE [LARGE SCALE GENOMIC DNA]</scope>
    <source>
        <strain evidence="9 10">NIO-1008</strain>
    </source>
</reference>
<dbReference type="SUPFAM" id="SSF88946">
    <property type="entry name" value="Sigma2 domain of RNA polymerase sigma factors"/>
    <property type="match status" value="1"/>
</dbReference>
<feature type="domain" description="RNA polymerase sigma-70 region 4" evidence="8">
    <location>
        <begin position="227"/>
        <end position="275"/>
    </location>
</feature>
<dbReference type="NCBIfam" id="TIGR02937">
    <property type="entry name" value="sigma70-ECF"/>
    <property type="match status" value="1"/>
</dbReference>
<dbReference type="OrthoDB" id="9804285at2"/>
<protein>
    <submittedName>
        <fullName evidence="9">RNA polymerase subunit sigma-28</fullName>
    </submittedName>
</protein>
<feature type="domain" description="RNA polymerase sigma-70 region 2" evidence="7">
    <location>
        <begin position="63"/>
        <end position="131"/>
    </location>
</feature>
<dbReference type="GO" id="GO:0006352">
    <property type="term" value="P:DNA-templated transcription initiation"/>
    <property type="evidence" value="ECO:0007669"/>
    <property type="project" value="InterPro"/>
</dbReference>
<dbReference type="Proteomes" id="UP000053199">
    <property type="component" value="Unassembled WGS sequence"/>
</dbReference>
<feature type="region of interest" description="Disordered" evidence="5">
    <location>
        <begin position="281"/>
        <end position="323"/>
    </location>
</feature>
<evidence type="ECO:0000313" key="9">
    <source>
        <dbReference type="EMBL" id="KSU74054.1"/>
    </source>
</evidence>
<comment type="caution">
    <text evidence="9">The sequence shown here is derived from an EMBL/GenBank/DDBJ whole genome shotgun (WGS) entry which is preliminary data.</text>
</comment>
<dbReference type="InterPro" id="IPR013325">
    <property type="entry name" value="RNA_pol_sigma_r2"/>
</dbReference>
<evidence type="ECO:0000259" key="8">
    <source>
        <dbReference type="Pfam" id="PF04545"/>
    </source>
</evidence>
<dbReference type="PANTHER" id="PTHR30385:SF4">
    <property type="entry name" value="RNA POLYMERASE SIGMA-E FACTOR"/>
    <property type="match status" value="1"/>
</dbReference>